<name>A0ACB8ALW0_9AGAM</name>
<evidence type="ECO:0000313" key="1">
    <source>
        <dbReference type="EMBL" id="KAH7913921.1"/>
    </source>
</evidence>
<dbReference type="Proteomes" id="UP000790377">
    <property type="component" value="Unassembled WGS sequence"/>
</dbReference>
<sequence length="619" mass="69388">MSALKGIFGLSSFRKNQLEAINATLDGKDVFVLMPTGGGKSLCYQLPATCQTGKTQGVTFVFSPLIALISEQVASLRSKQIDAHNLGSAITSTEDAREAARRLRSSAKPSIVYITPEKLKESAQVQEILTDLYEAKLLARFVIDEAHVIASWGRDFRDAYTELNVLRERYPDVPIMALTATANQSAIQDIINSLSLRDPVCLTQSFNRSNLHYKVCDKPSTKKKSIEAVAAYIRSQHHNDTGIVYCFSRNDCEEVALRLREDYNLPARHYHAGMDPKERELNQVDWLNGKYNIIVATIAFGMGIDKPDVRFVIHHTMPKSLDGFYQETGRAGRDGEAADCVLFYAYKDSISLRNMICSDRDRDKSLPPAEKKRLQEELQAVTRYCTNNVDCRRSLVLDHFGEKFDPANCHNSCDNCCRGGVTMEKDLTDETLKIIALFNEMSAITENFTLNHFKDVYRGRNNLKIRDAGHEKLKSYASGAQLSPEMTNRLMSEITTLNIFCIKRVPVGKWTQEYVQACLAGTLRIILKFKDEGPPKGKAPAAAKGRGSKNGKQKAPEAESFLSLYRDDDGRDEISDFDDMDVSGFVMEQPVTGAAINEDLTQSLFNELKKLRDNVDISY</sequence>
<organism evidence="1 2">
    <name type="scientific">Hygrophoropsis aurantiaca</name>
    <dbReference type="NCBI Taxonomy" id="72124"/>
    <lineage>
        <taxon>Eukaryota</taxon>
        <taxon>Fungi</taxon>
        <taxon>Dikarya</taxon>
        <taxon>Basidiomycota</taxon>
        <taxon>Agaricomycotina</taxon>
        <taxon>Agaricomycetes</taxon>
        <taxon>Agaricomycetidae</taxon>
        <taxon>Boletales</taxon>
        <taxon>Coniophorineae</taxon>
        <taxon>Hygrophoropsidaceae</taxon>
        <taxon>Hygrophoropsis</taxon>
    </lineage>
</organism>
<evidence type="ECO:0000313" key="2">
    <source>
        <dbReference type="Proteomes" id="UP000790377"/>
    </source>
</evidence>
<protein>
    <submittedName>
        <fullName evidence="1">P-loop containing nucleoside triphosphate hydrolase protein</fullName>
    </submittedName>
</protein>
<gene>
    <name evidence="1" type="ORF">BJ138DRAFT_1215330</name>
</gene>
<keyword evidence="1" id="KW-0378">Hydrolase</keyword>
<dbReference type="EMBL" id="MU267622">
    <property type="protein sequence ID" value="KAH7913921.1"/>
    <property type="molecule type" value="Genomic_DNA"/>
</dbReference>
<proteinExistence type="predicted"/>
<comment type="caution">
    <text evidence="1">The sequence shown here is derived from an EMBL/GenBank/DDBJ whole genome shotgun (WGS) entry which is preliminary data.</text>
</comment>
<keyword evidence="2" id="KW-1185">Reference proteome</keyword>
<accession>A0ACB8ALW0</accession>
<reference evidence="1" key="1">
    <citation type="journal article" date="2021" name="New Phytol.">
        <title>Evolutionary innovations through gain and loss of genes in the ectomycorrhizal Boletales.</title>
        <authorList>
            <person name="Wu G."/>
            <person name="Miyauchi S."/>
            <person name="Morin E."/>
            <person name="Kuo A."/>
            <person name="Drula E."/>
            <person name="Varga T."/>
            <person name="Kohler A."/>
            <person name="Feng B."/>
            <person name="Cao Y."/>
            <person name="Lipzen A."/>
            <person name="Daum C."/>
            <person name="Hundley H."/>
            <person name="Pangilinan J."/>
            <person name="Johnson J."/>
            <person name="Barry K."/>
            <person name="LaButti K."/>
            <person name="Ng V."/>
            <person name="Ahrendt S."/>
            <person name="Min B."/>
            <person name="Choi I.G."/>
            <person name="Park H."/>
            <person name="Plett J.M."/>
            <person name="Magnuson J."/>
            <person name="Spatafora J.W."/>
            <person name="Nagy L.G."/>
            <person name="Henrissat B."/>
            <person name="Grigoriev I.V."/>
            <person name="Yang Z.L."/>
            <person name="Xu J."/>
            <person name="Martin F.M."/>
        </authorList>
    </citation>
    <scope>NUCLEOTIDE SEQUENCE</scope>
    <source>
        <strain evidence="1">ATCC 28755</strain>
    </source>
</reference>